<dbReference type="CDD" id="cd03768">
    <property type="entry name" value="SR_ResInv"/>
    <property type="match status" value="1"/>
</dbReference>
<keyword evidence="2" id="KW-0233">DNA recombination</keyword>
<dbReference type="Gene3D" id="3.40.50.1390">
    <property type="entry name" value="Resolvase, N-terminal catalytic domain"/>
    <property type="match status" value="1"/>
</dbReference>
<accession>A0ABW3J1E2</accession>
<dbReference type="Pfam" id="PF00239">
    <property type="entry name" value="Resolvase"/>
    <property type="match status" value="1"/>
</dbReference>
<dbReference type="InterPro" id="IPR036162">
    <property type="entry name" value="Resolvase-like_N_sf"/>
</dbReference>
<reference evidence="5" key="1">
    <citation type="journal article" date="2019" name="Int. J. Syst. Evol. Microbiol.">
        <title>The Global Catalogue of Microorganisms (GCM) 10K type strain sequencing project: providing services to taxonomists for standard genome sequencing and annotation.</title>
        <authorList>
            <consortium name="The Broad Institute Genomics Platform"/>
            <consortium name="The Broad Institute Genome Sequencing Center for Infectious Disease"/>
            <person name="Wu L."/>
            <person name="Ma J."/>
        </authorList>
    </citation>
    <scope>NUCLEOTIDE SEQUENCE [LARGE SCALE GENOMIC DNA]</scope>
    <source>
        <strain evidence="5">CECT 7649</strain>
    </source>
</reference>
<keyword evidence="5" id="KW-1185">Reference proteome</keyword>
<protein>
    <submittedName>
        <fullName evidence="4">Recombinase family protein</fullName>
    </submittedName>
</protein>
<sequence length="205" mass="23370">MNILYTRISTIEQKNNRQVQNAKEFDYVIEDKCSGATPFFERDGGKRIKKMIAKSQITKVTVHQIDRLGRNLLDILNTIDFFNKKGICINFIQQGIKTLNDDGTENPISKMIISVLGVVAEMERNLIRERQAEGIAIAKANGVYKGRVLGTKESNLDFLNKPKVKLAIEFLNRGKKSVEVQKLTLLHRNTITKIKKLNKLLNNEK</sequence>
<dbReference type="SUPFAM" id="SSF53041">
    <property type="entry name" value="Resolvase-like"/>
    <property type="match status" value="1"/>
</dbReference>
<comment type="caution">
    <text evidence="4">The sequence shown here is derived from an EMBL/GenBank/DDBJ whole genome shotgun (WGS) entry which is preliminary data.</text>
</comment>
<keyword evidence="1" id="KW-0238">DNA-binding</keyword>
<evidence type="ECO:0000256" key="2">
    <source>
        <dbReference type="ARBA" id="ARBA00023172"/>
    </source>
</evidence>
<evidence type="ECO:0000313" key="5">
    <source>
        <dbReference type="Proteomes" id="UP001597051"/>
    </source>
</evidence>
<evidence type="ECO:0000256" key="1">
    <source>
        <dbReference type="ARBA" id="ARBA00023125"/>
    </source>
</evidence>
<dbReference type="PANTHER" id="PTHR30461">
    <property type="entry name" value="DNA-INVERTASE FROM LAMBDOID PROPHAGE"/>
    <property type="match status" value="1"/>
</dbReference>
<dbReference type="Proteomes" id="UP001597051">
    <property type="component" value="Unassembled WGS sequence"/>
</dbReference>
<dbReference type="InterPro" id="IPR050639">
    <property type="entry name" value="SSR_resolvase"/>
</dbReference>
<dbReference type="InterPro" id="IPR006119">
    <property type="entry name" value="Resolv_N"/>
</dbReference>
<dbReference type="PROSITE" id="PS51736">
    <property type="entry name" value="RECOMBINASES_3"/>
    <property type="match status" value="1"/>
</dbReference>
<gene>
    <name evidence="4" type="ORF">ACFQ0S_05305</name>
</gene>
<dbReference type="RefSeq" id="WP_379756783.1">
    <property type="nucleotide sequence ID" value="NZ_JBHSYB010000025.1"/>
</dbReference>
<dbReference type="PANTHER" id="PTHR30461:SF2">
    <property type="entry name" value="SERINE RECOMBINASE PINE-RELATED"/>
    <property type="match status" value="1"/>
</dbReference>
<evidence type="ECO:0000313" key="4">
    <source>
        <dbReference type="EMBL" id="MFD0983890.1"/>
    </source>
</evidence>
<dbReference type="EMBL" id="JBHTIZ010000013">
    <property type="protein sequence ID" value="MFD0983890.1"/>
    <property type="molecule type" value="Genomic_DNA"/>
</dbReference>
<feature type="domain" description="Resolvase/invertase-type recombinase catalytic" evidence="3">
    <location>
        <begin position="1"/>
        <end position="142"/>
    </location>
</feature>
<proteinExistence type="predicted"/>
<name>A0ABW3J1E2_9FLAO</name>
<organism evidence="4 5">
    <name type="scientific">Flavobacterium myungsuense</name>
    <dbReference type="NCBI Taxonomy" id="651823"/>
    <lineage>
        <taxon>Bacteria</taxon>
        <taxon>Pseudomonadati</taxon>
        <taxon>Bacteroidota</taxon>
        <taxon>Flavobacteriia</taxon>
        <taxon>Flavobacteriales</taxon>
        <taxon>Flavobacteriaceae</taxon>
        <taxon>Flavobacterium</taxon>
    </lineage>
</organism>
<evidence type="ECO:0000259" key="3">
    <source>
        <dbReference type="PROSITE" id="PS51736"/>
    </source>
</evidence>
<dbReference type="SMART" id="SM00857">
    <property type="entry name" value="Resolvase"/>
    <property type="match status" value="1"/>
</dbReference>